<evidence type="ECO:0000313" key="5">
    <source>
        <dbReference type="Proteomes" id="UP000251558"/>
    </source>
</evidence>
<dbReference type="Pfam" id="PF01590">
    <property type="entry name" value="GAF"/>
    <property type="match status" value="1"/>
</dbReference>
<dbReference type="PROSITE" id="PS50887">
    <property type="entry name" value="GGDEF"/>
    <property type="match status" value="1"/>
</dbReference>
<dbReference type="PANTHER" id="PTHR45138">
    <property type="entry name" value="REGULATORY COMPONENTS OF SENSORY TRANSDUCTION SYSTEM"/>
    <property type="match status" value="1"/>
</dbReference>
<dbReference type="NCBIfam" id="TIGR00254">
    <property type="entry name" value="GGDEF"/>
    <property type="match status" value="1"/>
</dbReference>
<evidence type="ECO:0000256" key="2">
    <source>
        <dbReference type="ARBA" id="ARBA00034247"/>
    </source>
</evidence>
<gene>
    <name evidence="4" type="ORF">DPM33_32120</name>
</gene>
<organism evidence="4 5">
    <name type="scientific">Mesorhizobium hawassense</name>
    <dbReference type="NCBI Taxonomy" id="1209954"/>
    <lineage>
        <taxon>Bacteria</taxon>
        <taxon>Pseudomonadati</taxon>
        <taxon>Pseudomonadota</taxon>
        <taxon>Alphaproteobacteria</taxon>
        <taxon>Hyphomicrobiales</taxon>
        <taxon>Phyllobacteriaceae</taxon>
        <taxon>Mesorhizobium</taxon>
    </lineage>
</organism>
<dbReference type="InterPro" id="IPR029787">
    <property type="entry name" value="Nucleotide_cyclase"/>
</dbReference>
<feature type="domain" description="GGDEF" evidence="3">
    <location>
        <begin position="202"/>
        <end position="335"/>
    </location>
</feature>
<dbReference type="PANTHER" id="PTHR45138:SF9">
    <property type="entry name" value="DIGUANYLATE CYCLASE DGCM-RELATED"/>
    <property type="match status" value="1"/>
</dbReference>
<dbReference type="Gene3D" id="3.30.70.270">
    <property type="match status" value="1"/>
</dbReference>
<evidence type="ECO:0000259" key="3">
    <source>
        <dbReference type="PROSITE" id="PS50887"/>
    </source>
</evidence>
<name>A0A330H6A2_9HYPH</name>
<dbReference type="EC" id="2.7.7.65" evidence="1"/>
<dbReference type="SUPFAM" id="SSF55073">
    <property type="entry name" value="Nucleotide cyclase"/>
    <property type="match status" value="1"/>
</dbReference>
<evidence type="ECO:0000256" key="1">
    <source>
        <dbReference type="ARBA" id="ARBA00012528"/>
    </source>
</evidence>
<evidence type="ECO:0000313" key="4">
    <source>
        <dbReference type="EMBL" id="RAZ84173.1"/>
    </source>
</evidence>
<dbReference type="AlphaFoldDB" id="A0A330H6A2"/>
<protein>
    <recommendedName>
        <fullName evidence="1">diguanylate cyclase</fullName>
        <ecNumber evidence="1">2.7.7.65</ecNumber>
    </recommendedName>
</protein>
<reference evidence="4 5" key="2">
    <citation type="submission" date="2018-07" db="EMBL/GenBank/DDBJ databases">
        <title>Diversity of Mesorhizobium strains in Brazil.</title>
        <authorList>
            <person name="Helene L.C.F."/>
            <person name="Dall'Agnol R."/>
            <person name="Delamuta J.R.M."/>
            <person name="Hungria M."/>
        </authorList>
    </citation>
    <scope>NUCLEOTIDE SEQUENCE [LARGE SCALE GENOMIC DNA]</scope>
    <source>
        <strain evidence="4 5">AC99b</strain>
    </source>
</reference>
<dbReference type="FunFam" id="3.30.70.270:FF:000001">
    <property type="entry name" value="Diguanylate cyclase domain protein"/>
    <property type="match status" value="1"/>
</dbReference>
<dbReference type="InterPro" id="IPR050469">
    <property type="entry name" value="Diguanylate_Cyclase"/>
</dbReference>
<dbReference type="GO" id="GO:0052621">
    <property type="term" value="F:diguanylate cyclase activity"/>
    <property type="evidence" value="ECO:0007669"/>
    <property type="project" value="UniProtKB-EC"/>
</dbReference>
<dbReference type="InterPro" id="IPR043128">
    <property type="entry name" value="Rev_trsase/Diguanyl_cyclase"/>
</dbReference>
<dbReference type="Gene3D" id="3.30.450.40">
    <property type="match status" value="1"/>
</dbReference>
<dbReference type="CDD" id="cd01949">
    <property type="entry name" value="GGDEF"/>
    <property type="match status" value="1"/>
</dbReference>
<dbReference type="RefSeq" id="WP_112101376.1">
    <property type="nucleotide sequence ID" value="NZ_QMBP01000025.1"/>
</dbReference>
<reference evidence="5" key="1">
    <citation type="submission" date="2018-06" db="EMBL/GenBank/DDBJ databases">
        <authorList>
            <person name="Helene L.C."/>
            <person name="Dall'Agnol R."/>
            <person name="Delamuta J.R."/>
            <person name="Hungria M."/>
        </authorList>
    </citation>
    <scope>NUCLEOTIDE SEQUENCE [LARGE SCALE GENOMIC DNA]</scope>
    <source>
        <strain evidence="5">AC99b</strain>
    </source>
</reference>
<comment type="catalytic activity">
    <reaction evidence="2">
        <text>2 GTP = 3',3'-c-di-GMP + 2 diphosphate</text>
        <dbReference type="Rhea" id="RHEA:24898"/>
        <dbReference type="ChEBI" id="CHEBI:33019"/>
        <dbReference type="ChEBI" id="CHEBI:37565"/>
        <dbReference type="ChEBI" id="CHEBI:58805"/>
        <dbReference type="EC" id="2.7.7.65"/>
    </reaction>
</comment>
<dbReference type="InterPro" id="IPR029016">
    <property type="entry name" value="GAF-like_dom_sf"/>
</dbReference>
<dbReference type="SMART" id="SM00267">
    <property type="entry name" value="GGDEF"/>
    <property type="match status" value="1"/>
</dbReference>
<comment type="caution">
    <text evidence="4">The sequence shown here is derived from an EMBL/GenBank/DDBJ whole genome shotgun (WGS) entry which is preliminary data.</text>
</comment>
<dbReference type="SUPFAM" id="SSF55781">
    <property type="entry name" value="GAF domain-like"/>
    <property type="match status" value="1"/>
</dbReference>
<dbReference type="Pfam" id="PF00990">
    <property type="entry name" value="GGDEF"/>
    <property type="match status" value="1"/>
</dbReference>
<dbReference type="InterPro" id="IPR000160">
    <property type="entry name" value="GGDEF_dom"/>
</dbReference>
<dbReference type="OrthoDB" id="341208at2"/>
<proteinExistence type="predicted"/>
<dbReference type="InterPro" id="IPR003018">
    <property type="entry name" value="GAF"/>
</dbReference>
<dbReference type="Proteomes" id="UP000251558">
    <property type="component" value="Unassembled WGS sequence"/>
</dbReference>
<dbReference type="SMART" id="SM00065">
    <property type="entry name" value="GAF"/>
    <property type="match status" value="1"/>
</dbReference>
<sequence>MHRVLMETPPLATEDLAEAERLDALNRFDVIDTPREEAFDRITRLIRNIFDLPVAIVSMIDGHRQWYKAYEGLENREVSRDQTFCKYTMQDLMPLVVPDARDDARFARNPMVTAAPQVRFYAGVPLRTTDGHNIGTICAIGFEPRAFSQRESAILSDLAALAMDELELRQLASVDALTGALSRRAFKERAASALALAQRHKHGLACIAFDLDHFKSINDNHGHATGDKVLAAVAAACRGLLRGTDIFGRLGGEEFALILPHTDRAHMGGVAEKVREAIERIAIRNGGTAVPVTSSFGMAALDARTGDIDALLANADAALYEAKAGGRNRCVAWRPPNDAPAGPRRRVLKAGRILFNNRMSSIDCTVRTLGEDGAGLDVTSAVGVPETFSLQIRSDAFETRCRIVAQAERHLEVEFC</sequence>
<keyword evidence="5" id="KW-1185">Reference proteome</keyword>
<accession>A0A330H6A2</accession>
<dbReference type="EMBL" id="QMBP01000025">
    <property type="protein sequence ID" value="RAZ84173.1"/>
    <property type="molecule type" value="Genomic_DNA"/>
</dbReference>